<feature type="domain" description="2Fe-2S ferredoxin-type" evidence="9">
    <location>
        <begin position="283"/>
        <end position="365"/>
    </location>
</feature>
<sequence>MPERGARPKVPRIQRTVLKAVQAFSSPLLPDDYLELINPLWSTRELRGRVEGVDAETENSTTVTIRPGYEWPGHNPGQYVRIGFDIRGVRHWRAYSLTSDSDRDDGFVSITPKLVEGGVVSPYVNRQLRPGMIVTLSDVEGSFVLPESLPEKMLFISAGSGVTPIMSMLRSLERRGELNDVAHLHSAKDRDDVMFGDQVRGLAERNDGFHLHEQLTGEMGRLTPEDLDDLCPDWRDRETFLSGPGEMIDAMVDHWELNGDSERLWLERFQKQIGGGDSEGEGGTVKFLKSDAETEVEPGTPILVAGEEIGLKLPYGCREGICHTCVGELCSGQLRDLRSDEIYGQEGQMIRTCLSAPEGHVEINL</sequence>
<gene>
    <name evidence="11" type="ORF">AVDCRST_MAG45-1118</name>
</gene>
<dbReference type="Gene3D" id="2.40.30.10">
    <property type="entry name" value="Translation factors"/>
    <property type="match status" value="1"/>
</dbReference>
<dbReference type="CDD" id="cd00207">
    <property type="entry name" value="fer2"/>
    <property type="match status" value="1"/>
</dbReference>
<dbReference type="EMBL" id="CADCVU010000095">
    <property type="protein sequence ID" value="CAA9498023.1"/>
    <property type="molecule type" value="Genomic_DNA"/>
</dbReference>
<proteinExistence type="predicted"/>
<dbReference type="Pfam" id="PF00970">
    <property type="entry name" value="FAD_binding_6"/>
    <property type="match status" value="1"/>
</dbReference>
<dbReference type="InterPro" id="IPR001041">
    <property type="entry name" value="2Fe-2S_ferredoxin-type"/>
</dbReference>
<dbReference type="PROSITE" id="PS51384">
    <property type="entry name" value="FAD_FR"/>
    <property type="match status" value="1"/>
</dbReference>
<keyword evidence="7" id="KW-0408">Iron</keyword>
<dbReference type="Pfam" id="PF00111">
    <property type="entry name" value="Fer2"/>
    <property type="match status" value="1"/>
</dbReference>
<keyword evidence="4" id="KW-0479">Metal-binding</keyword>
<dbReference type="InterPro" id="IPR017938">
    <property type="entry name" value="Riboflavin_synthase-like_b-brl"/>
</dbReference>
<feature type="domain" description="FAD-binding FR-type" evidence="10">
    <location>
        <begin position="43"/>
        <end position="146"/>
    </location>
</feature>
<dbReference type="SUPFAM" id="SSF63380">
    <property type="entry name" value="Riboflavin synthase domain-like"/>
    <property type="match status" value="1"/>
</dbReference>
<dbReference type="InterPro" id="IPR012675">
    <property type="entry name" value="Beta-grasp_dom_sf"/>
</dbReference>
<evidence type="ECO:0000256" key="6">
    <source>
        <dbReference type="ARBA" id="ARBA00023002"/>
    </source>
</evidence>
<protein>
    <submittedName>
        <fullName evidence="11">Flavodoxin reductases (Ferredoxin-NADPH reductases) family 1</fullName>
    </submittedName>
</protein>
<dbReference type="Gene3D" id="3.10.20.30">
    <property type="match status" value="1"/>
</dbReference>
<name>A0A6J4SG61_9ACTN</name>
<dbReference type="PROSITE" id="PS51085">
    <property type="entry name" value="2FE2S_FER_2"/>
    <property type="match status" value="1"/>
</dbReference>
<dbReference type="PANTHER" id="PTHR47354:SF6">
    <property type="entry name" value="NADH OXIDOREDUCTASE HCR"/>
    <property type="match status" value="1"/>
</dbReference>
<dbReference type="InterPro" id="IPR001433">
    <property type="entry name" value="OxRdtase_FAD/NAD-bd"/>
</dbReference>
<evidence type="ECO:0000256" key="5">
    <source>
        <dbReference type="ARBA" id="ARBA00022827"/>
    </source>
</evidence>
<dbReference type="PANTHER" id="PTHR47354">
    <property type="entry name" value="NADH OXIDOREDUCTASE HCR"/>
    <property type="match status" value="1"/>
</dbReference>
<keyword evidence="8" id="KW-0411">Iron-sulfur</keyword>
<dbReference type="InterPro" id="IPR050415">
    <property type="entry name" value="MRET"/>
</dbReference>
<dbReference type="InterPro" id="IPR036010">
    <property type="entry name" value="2Fe-2S_ferredoxin-like_sf"/>
</dbReference>
<keyword evidence="5" id="KW-0274">FAD</keyword>
<evidence type="ECO:0000259" key="9">
    <source>
        <dbReference type="PROSITE" id="PS51085"/>
    </source>
</evidence>
<dbReference type="GO" id="GO:0046872">
    <property type="term" value="F:metal ion binding"/>
    <property type="evidence" value="ECO:0007669"/>
    <property type="project" value="UniProtKB-KW"/>
</dbReference>
<evidence type="ECO:0000256" key="7">
    <source>
        <dbReference type="ARBA" id="ARBA00023004"/>
    </source>
</evidence>
<evidence type="ECO:0000256" key="1">
    <source>
        <dbReference type="ARBA" id="ARBA00001974"/>
    </source>
</evidence>
<dbReference type="InterPro" id="IPR008333">
    <property type="entry name" value="Cbr1-like_FAD-bd_dom"/>
</dbReference>
<comment type="cofactor">
    <cofactor evidence="1">
        <name>FAD</name>
        <dbReference type="ChEBI" id="CHEBI:57692"/>
    </cofactor>
</comment>
<dbReference type="Gene3D" id="3.40.50.80">
    <property type="entry name" value="Nucleotide-binding domain of ferredoxin-NADP reductase (FNR) module"/>
    <property type="match status" value="1"/>
</dbReference>
<accession>A0A6J4SG61</accession>
<dbReference type="InterPro" id="IPR039261">
    <property type="entry name" value="FNR_nucleotide-bd"/>
</dbReference>
<keyword evidence="2" id="KW-0285">Flavoprotein</keyword>
<evidence type="ECO:0000259" key="10">
    <source>
        <dbReference type="PROSITE" id="PS51384"/>
    </source>
</evidence>
<dbReference type="GO" id="GO:0051537">
    <property type="term" value="F:2 iron, 2 sulfur cluster binding"/>
    <property type="evidence" value="ECO:0007669"/>
    <property type="project" value="UniProtKB-KW"/>
</dbReference>
<keyword evidence="3" id="KW-0001">2Fe-2S</keyword>
<evidence type="ECO:0000256" key="8">
    <source>
        <dbReference type="ARBA" id="ARBA00023014"/>
    </source>
</evidence>
<evidence type="ECO:0000256" key="2">
    <source>
        <dbReference type="ARBA" id="ARBA00022630"/>
    </source>
</evidence>
<dbReference type="SUPFAM" id="SSF52343">
    <property type="entry name" value="Ferredoxin reductase-like, C-terminal NADP-linked domain"/>
    <property type="match status" value="1"/>
</dbReference>
<evidence type="ECO:0000313" key="11">
    <source>
        <dbReference type="EMBL" id="CAA9498023.1"/>
    </source>
</evidence>
<organism evidence="11">
    <name type="scientific">uncultured Solirubrobacterales bacterium</name>
    <dbReference type="NCBI Taxonomy" id="768556"/>
    <lineage>
        <taxon>Bacteria</taxon>
        <taxon>Bacillati</taxon>
        <taxon>Actinomycetota</taxon>
        <taxon>Thermoleophilia</taxon>
        <taxon>Solirubrobacterales</taxon>
        <taxon>environmental samples</taxon>
    </lineage>
</organism>
<dbReference type="SUPFAM" id="SSF54292">
    <property type="entry name" value="2Fe-2S ferredoxin-like"/>
    <property type="match status" value="1"/>
</dbReference>
<dbReference type="AlphaFoldDB" id="A0A6J4SG61"/>
<evidence type="ECO:0000256" key="3">
    <source>
        <dbReference type="ARBA" id="ARBA00022714"/>
    </source>
</evidence>
<dbReference type="Pfam" id="PF00175">
    <property type="entry name" value="NAD_binding_1"/>
    <property type="match status" value="1"/>
</dbReference>
<reference evidence="11" key="1">
    <citation type="submission" date="2020-02" db="EMBL/GenBank/DDBJ databases">
        <authorList>
            <person name="Meier V. D."/>
        </authorList>
    </citation>
    <scope>NUCLEOTIDE SEQUENCE</scope>
    <source>
        <strain evidence="11">AVDCRST_MAG45</strain>
    </source>
</reference>
<dbReference type="CDD" id="cd06216">
    <property type="entry name" value="FNR_iron_sulfur_binding_2"/>
    <property type="match status" value="1"/>
</dbReference>
<dbReference type="PRINTS" id="PR00409">
    <property type="entry name" value="PHDIOXRDTASE"/>
</dbReference>
<dbReference type="InterPro" id="IPR017927">
    <property type="entry name" value="FAD-bd_FR_type"/>
</dbReference>
<evidence type="ECO:0000256" key="4">
    <source>
        <dbReference type="ARBA" id="ARBA00022723"/>
    </source>
</evidence>
<dbReference type="GO" id="GO:0016491">
    <property type="term" value="F:oxidoreductase activity"/>
    <property type="evidence" value="ECO:0007669"/>
    <property type="project" value="UniProtKB-KW"/>
</dbReference>
<keyword evidence="6" id="KW-0560">Oxidoreductase</keyword>